<reference evidence="1 2" key="1">
    <citation type="journal article" date="2014" name="Nat. Commun.">
        <title>Klebsormidium flaccidum genome reveals primary factors for plant terrestrial adaptation.</title>
        <authorList>
            <person name="Hori K."/>
            <person name="Maruyama F."/>
            <person name="Fujisawa T."/>
            <person name="Togashi T."/>
            <person name="Yamamoto N."/>
            <person name="Seo M."/>
            <person name="Sato S."/>
            <person name="Yamada T."/>
            <person name="Mori H."/>
            <person name="Tajima N."/>
            <person name="Moriyama T."/>
            <person name="Ikeuchi M."/>
            <person name="Watanabe M."/>
            <person name="Wada H."/>
            <person name="Kobayashi K."/>
            <person name="Saito M."/>
            <person name="Masuda T."/>
            <person name="Sasaki-Sekimoto Y."/>
            <person name="Mashiguchi K."/>
            <person name="Awai K."/>
            <person name="Shimojima M."/>
            <person name="Masuda S."/>
            <person name="Iwai M."/>
            <person name="Nobusawa T."/>
            <person name="Narise T."/>
            <person name="Kondo S."/>
            <person name="Saito H."/>
            <person name="Sato R."/>
            <person name="Murakawa M."/>
            <person name="Ihara Y."/>
            <person name="Oshima-Yamada Y."/>
            <person name="Ohtaka K."/>
            <person name="Satoh M."/>
            <person name="Sonobe K."/>
            <person name="Ishii M."/>
            <person name="Ohtani R."/>
            <person name="Kanamori-Sato M."/>
            <person name="Honoki R."/>
            <person name="Miyazaki D."/>
            <person name="Mochizuki H."/>
            <person name="Umetsu J."/>
            <person name="Higashi K."/>
            <person name="Shibata D."/>
            <person name="Kamiya Y."/>
            <person name="Sato N."/>
            <person name="Nakamura Y."/>
            <person name="Tabata S."/>
            <person name="Ida S."/>
            <person name="Kurokawa K."/>
            <person name="Ohta H."/>
        </authorList>
    </citation>
    <scope>NUCLEOTIDE SEQUENCE [LARGE SCALE GENOMIC DNA]</scope>
    <source>
        <strain evidence="1 2">NIES-2285</strain>
    </source>
</reference>
<dbReference type="Proteomes" id="UP000054558">
    <property type="component" value="Unassembled WGS sequence"/>
</dbReference>
<protein>
    <submittedName>
        <fullName evidence="1">Uncharacterized protein</fullName>
    </submittedName>
</protein>
<accession>A0A1Y1HMW2</accession>
<dbReference type="OMA" id="GGMEAHK"/>
<keyword evidence="2" id="KW-1185">Reference proteome</keyword>
<gene>
    <name evidence="1" type="ORF">KFL_000430120</name>
</gene>
<evidence type="ECO:0000313" key="1">
    <source>
        <dbReference type="EMBL" id="GAQ79970.1"/>
    </source>
</evidence>
<name>A0A1Y1HMW2_KLENI</name>
<evidence type="ECO:0000313" key="2">
    <source>
        <dbReference type="Proteomes" id="UP000054558"/>
    </source>
</evidence>
<organism evidence="1 2">
    <name type="scientific">Klebsormidium nitens</name>
    <name type="common">Green alga</name>
    <name type="synonym">Ulothrix nitens</name>
    <dbReference type="NCBI Taxonomy" id="105231"/>
    <lineage>
        <taxon>Eukaryota</taxon>
        <taxon>Viridiplantae</taxon>
        <taxon>Streptophyta</taxon>
        <taxon>Klebsormidiophyceae</taxon>
        <taxon>Klebsormidiales</taxon>
        <taxon>Klebsormidiaceae</taxon>
        <taxon>Klebsormidium</taxon>
    </lineage>
</organism>
<sequence>MAGGGMDVHQNKYIEEWATKRENIEKVFKFNGRSLSRIALFGVLIPVAIYQVTVAEFHKTDELKEEFDSPLIFAIELRVSEFGNCS</sequence>
<dbReference type="PANTHER" id="PTHR35479:SF4">
    <property type="entry name" value="OS01G0750800 PROTEIN"/>
    <property type="match status" value="1"/>
</dbReference>
<dbReference type="EMBL" id="DF236992">
    <property type="protein sequence ID" value="GAQ79970.1"/>
    <property type="molecule type" value="Genomic_DNA"/>
</dbReference>
<dbReference type="AlphaFoldDB" id="A0A1Y1HMW2"/>
<dbReference type="STRING" id="105231.A0A1Y1HMW2"/>
<dbReference type="OrthoDB" id="504268at2759"/>
<dbReference type="PANTHER" id="PTHR35479">
    <property type="entry name" value="UNNAMED PRODUCT"/>
    <property type="match status" value="1"/>
</dbReference>
<proteinExistence type="predicted"/>